<protein>
    <recommendedName>
        <fullName evidence="8 9">Cell division protein ZipA</fullName>
    </recommendedName>
</protein>
<keyword evidence="5 8" id="KW-1133">Transmembrane helix</keyword>
<feature type="domain" description="ZipA C-terminal FtsZ-binding" evidence="11">
    <location>
        <begin position="223"/>
        <end position="353"/>
    </location>
</feature>
<comment type="function">
    <text evidence="8 9">Essential cell division protein that stabilizes the FtsZ protofilaments by cross-linking them and that serves as a cytoplasmic membrane anchor for the Z ring. Also required for the recruitment to the septal ring of downstream cell division proteins.</text>
</comment>
<gene>
    <name evidence="8 12" type="primary">zipA</name>
    <name evidence="12" type="ORF">RA178_08645</name>
</gene>
<evidence type="ECO:0000256" key="3">
    <source>
        <dbReference type="ARBA" id="ARBA00022618"/>
    </source>
</evidence>
<sequence>MEDLQLVLFVLGAIAIVAVLVHGFWSIRRQQPKSLKDSPMSNFYKKQAEKGEPSPKRIDSEGFDADGIGAVRVRKAGELAPNNETPAANPYLKQEVKLEPKPEFKPQEFKSTEFKPELKVGPKHEPVTAQPDFSLQPPVAKEQHRGPKVSRQEPVLNTQASTQTPPMGQSHAAIVAQKAAEQEYALRSAAPQQTALFDENEYKEDSYQEEVVEQAAEDELGEPRDVLVLHVVAKEGLQLNGAELLPCFLTLNFKYGDMNIFHRHVDNAGNGKVLFSIANMLKPGVFDPDNMEQFSTQGVVFFMTLPCYGDALMNFSIMLNSARQLADDIDAVVLDGQRQPWGEFTKQDYLHRIRANA</sequence>
<organism evidence="12">
    <name type="scientific">Shewanella oncorhynchi</name>
    <dbReference type="NCBI Taxonomy" id="2726434"/>
    <lineage>
        <taxon>Bacteria</taxon>
        <taxon>Pseudomonadati</taxon>
        <taxon>Pseudomonadota</taxon>
        <taxon>Gammaproteobacteria</taxon>
        <taxon>Alteromonadales</taxon>
        <taxon>Shewanellaceae</taxon>
        <taxon>Shewanella</taxon>
    </lineage>
</organism>
<comment type="subunit">
    <text evidence="8">Interacts with FtsZ via their C-terminal domains.</text>
</comment>
<reference evidence="12" key="1">
    <citation type="submission" date="2023-08" db="EMBL/GenBank/DDBJ databases">
        <title>Complete genome sequence of Shewanella oncorhynchi Z-P2, a siderophore putrebactin-producing bacterium.</title>
        <authorList>
            <person name="Zhang Y."/>
        </authorList>
    </citation>
    <scope>NUCLEOTIDE SEQUENCE</scope>
    <source>
        <strain evidence="12">Z-P2</strain>
    </source>
</reference>
<evidence type="ECO:0000256" key="1">
    <source>
        <dbReference type="ARBA" id="ARBA00022475"/>
    </source>
</evidence>
<name>A0AA50KGV1_9GAMM</name>
<keyword evidence="6 8" id="KW-0472">Membrane</keyword>
<evidence type="ECO:0000259" key="11">
    <source>
        <dbReference type="SMART" id="SM00771"/>
    </source>
</evidence>
<dbReference type="PANTHER" id="PTHR38685:SF1">
    <property type="entry name" value="CELL DIVISION PROTEIN ZIPA"/>
    <property type="match status" value="1"/>
</dbReference>
<dbReference type="EMBL" id="CP132914">
    <property type="protein sequence ID" value="WMB74659.1"/>
    <property type="molecule type" value="Genomic_DNA"/>
</dbReference>
<dbReference type="InterPro" id="IPR007449">
    <property type="entry name" value="ZipA_FtsZ-bd_C"/>
</dbReference>
<keyword evidence="7 8" id="KW-0131">Cell cycle</keyword>
<dbReference type="AlphaFoldDB" id="A0AA50KGV1"/>
<dbReference type="GO" id="GO:0032153">
    <property type="term" value="C:cell division site"/>
    <property type="evidence" value="ECO:0007669"/>
    <property type="project" value="UniProtKB-UniRule"/>
</dbReference>
<evidence type="ECO:0000256" key="6">
    <source>
        <dbReference type="ARBA" id="ARBA00023136"/>
    </source>
</evidence>
<keyword evidence="1 8" id="KW-1003">Cell membrane</keyword>
<evidence type="ECO:0000256" key="2">
    <source>
        <dbReference type="ARBA" id="ARBA00022519"/>
    </source>
</evidence>
<feature type="region of interest" description="Disordered" evidence="10">
    <location>
        <begin position="34"/>
        <end position="151"/>
    </location>
</feature>
<evidence type="ECO:0000256" key="4">
    <source>
        <dbReference type="ARBA" id="ARBA00022692"/>
    </source>
</evidence>
<keyword evidence="4 8" id="KW-0812">Transmembrane</keyword>
<feature type="transmembrane region" description="Helical" evidence="8">
    <location>
        <begin position="6"/>
        <end position="27"/>
    </location>
</feature>
<keyword evidence="3 8" id="KW-0132">Cell division</keyword>
<dbReference type="Proteomes" id="UP001236800">
    <property type="component" value="Chromosome"/>
</dbReference>
<feature type="compositionally biased region" description="Basic and acidic residues" evidence="10">
    <location>
        <begin position="94"/>
        <end position="126"/>
    </location>
</feature>
<keyword evidence="2 8" id="KW-0997">Cell inner membrane</keyword>
<dbReference type="SUPFAM" id="SSF64383">
    <property type="entry name" value="Cell-division protein ZipA, C-terminal domain"/>
    <property type="match status" value="1"/>
</dbReference>
<dbReference type="InterPro" id="IPR036765">
    <property type="entry name" value="ZipA_FtsZ-bd_C_sf"/>
</dbReference>
<dbReference type="GO" id="GO:0005886">
    <property type="term" value="C:plasma membrane"/>
    <property type="evidence" value="ECO:0007669"/>
    <property type="project" value="UniProtKB-SubCell"/>
</dbReference>
<dbReference type="SMART" id="SM00771">
    <property type="entry name" value="ZipA_C"/>
    <property type="match status" value="1"/>
</dbReference>
<dbReference type="GeneID" id="301339246"/>
<evidence type="ECO:0000256" key="8">
    <source>
        <dbReference type="HAMAP-Rule" id="MF_00509"/>
    </source>
</evidence>
<dbReference type="GO" id="GO:0000917">
    <property type="term" value="P:division septum assembly"/>
    <property type="evidence" value="ECO:0007669"/>
    <property type="project" value="TreeGrafter"/>
</dbReference>
<proteinExistence type="inferred from homology"/>
<comment type="similarity">
    <text evidence="8 9">Belongs to the ZipA family.</text>
</comment>
<dbReference type="KEGG" id="sog:RA178_08645"/>
<dbReference type="HAMAP" id="MF_00509">
    <property type="entry name" value="ZipA"/>
    <property type="match status" value="1"/>
</dbReference>
<accession>A0AA50KGV1</accession>
<evidence type="ECO:0000256" key="7">
    <source>
        <dbReference type="ARBA" id="ARBA00023306"/>
    </source>
</evidence>
<evidence type="ECO:0000313" key="12">
    <source>
        <dbReference type="EMBL" id="WMB74659.1"/>
    </source>
</evidence>
<feature type="compositionally biased region" description="Basic and acidic residues" evidence="10">
    <location>
        <begin position="46"/>
        <end position="60"/>
    </location>
</feature>
<dbReference type="RefSeq" id="WP_306685151.1">
    <property type="nucleotide sequence ID" value="NZ_CP132914.1"/>
</dbReference>
<dbReference type="PANTHER" id="PTHR38685">
    <property type="entry name" value="CELL DIVISION PROTEIN ZIPA"/>
    <property type="match status" value="1"/>
</dbReference>
<dbReference type="Gene3D" id="3.30.1400.10">
    <property type="entry name" value="ZipA, C-terminal FtsZ-binding domain"/>
    <property type="match status" value="1"/>
</dbReference>
<evidence type="ECO:0000256" key="9">
    <source>
        <dbReference type="RuleBase" id="RU003612"/>
    </source>
</evidence>
<dbReference type="FunFam" id="3.30.1400.10:FF:000001">
    <property type="entry name" value="Cell division protein ZipA"/>
    <property type="match status" value="1"/>
</dbReference>
<evidence type="ECO:0000256" key="5">
    <source>
        <dbReference type="ARBA" id="ARBA00022989"/>
    </source>
</evidence>
<comment type="subcellular location">
    <subcellularLocation>
        <location evidence="8">Cell inner membrane</location>
        <topology evidence="8">Single-pass type I membrane protein</topology>
    </subcellularLocation>
    <text evidence="8">Localizes to the Z ring in an FtsZ-dependent manner.</text>
</comment>
<dbReference type="Pfam" id="PF04354">
    <property type="entry name" value="ZipA_C"/>
    <property type="match status" value="1"/>
</dbReference>
<evidence type="ECO:0000256" key="10">
    <source>
        <dbReference type="SAM" id="MobiDB-lite"/>
    </source>
</evidence>
<dbReference type="NCBIfam" id="TIGR02205">
    <property type="entry name" value="septum_zipA"/>
    <property type="match status" value="1"/>
</dbReference>
<dbReference type="GO" id="GO:0043093">
    <property type="term" value="P:FtsZ-dependent cytokinesis"/>
    <property type="evidence" value="ECO:0007669"/>
    <property type="project" value="UniProtKB-UniRule"/>
</dbReference>
<dbReference type="InterPro" id="IPR011919">
    <property type="entry name" value="Cell_div_ZipA"/>
</dbReference>